<dbReference type="InterPro" id="IPR045851">
    <property type="entry name" value="AMP-bd_C_sf"/>
</dbReference>
<sequence>MLTGTPRWADRTFIVQGRRRISFRRFLGAVELAAAELARRGVRPDDHVMLLAYNSPDWILALWAAWYAGAVPVLGNRWWSPDEIEHACGLTRPALVITDIPGPGERFPAATITPVDLAGAFESASDDASTADLERLLAAMPAPEEDTPALVIFTSGSTGAPKGVVLSHRSVIANQHNLLSRSGRLPKDLPESAPPPVTLVCTPLFHIGGISNLITNLITGGTLVLNEGRFDPAQILELIETERVQSFGGVPTMAIRVLEHPDFETRDLSSLRSWPLGGAPVPASLLESMRRKLPQLQRRGLGNTWGMSESGGFLTVAGNRDLAQRPGTVGRPYPVVEVRIGDPGETGGGEILVRSPTVMLGYLTPDGEGDGTVDADGWLHTGDIGHLDDDGYLYLDGRSKDIVIRGGENIACAHVETALAQHPDVIEVAVFGVPHPDLGEELAAVLVVRPGTAPTEDELREFLTGTLAYFEIPTLWRIRSEALPTLPGEKIDKKALRASLSAPAPAKRG</sequence>
<dbReference type="InterPro" id="IPR020845">
    <property type="entry name" value="AMP-binding_CS"/>
</dbReference>
<reference evidence="5" key="1">
    <citation type="submission" date="2019-12" db="EMBL/GenBank/DDBJ databases">
        <title>Actinomadura physcomitrii sp. nov., a novel actinomycete isolated from moss [Physcomitrium sphaericum (Ludw) Fuernr].</title>
        <authorList>
            <person name="Zhuang X."/>
        </authorList>
    </citation>
    <scope>NUCLEOTIDE SEQUENCE [LARGE SCALE GENOMIC DNA]</scope>
    <source>
        <strain evidence="5">LD22</strain>
    </source>
</reference>
<evidence type="ECO:0000313" key="5">
    <source>
        <dbReference type="EMBL" id="MWA03241.1"/>
    </source>
</evidence>
<feature type="domain" description="AMP-binding enzyme C-terminal" evidence="4">
    <location>
        <begin position="415"/>
        <end position="479"/>
    </location>
</feature>
<protein>
    <submittedName>
        <fullName evidence="5">AMP-binding protein</fullName>
    </submittedName>
</protein>
<dbReference type="PROSITE" id="PS00455">
    <property type="entry name" value="AMP_BINDING"/>
    <property type="match status" value="1"/>
</dbReference>
<evidence type="ECO:0000256" key="1">
    <source>
        <dbReference type="ARBA" id="ARBA00006432"/>
    </source>
</evidence>
<dbReference type="InterPro" id="IPR042099">
    <property type="entry name" value="ANL_N_sf"/>
</dbReference>
<dbReference type="EMBL" id="WBMS02000018">
    <property type="protein sequence ID" value="MWA03241.1"/>
    <property type="molecule type" value="Genomic_DNA"/>
</dbReference>
<proteinExistence type="inferred from homology"/>
<dbReference type="SUPFAM" id="SSF56801">
    <property type="entry name" value="Acetyl-CoA synthetase-like"/>
    <property type="match status" value="1"/>
</dbReference>
<accession>A0A6I4MHU0</accession>
<evidence type="ECO:0000259" key="4">
    <source>
        <dbReference type="Pfam" id="PF13193"/>
    </source>
</evidence>
<dbReference type="GO" id="GO:0031956">
    <property type="term" value="F:medium-chain fatty acid-CoA ligase activity"/>
    <property type="evidence" value="ECO:0007669"/>
    <property type="project" value="TreeGrafter"/>
</dbReference>
<gene>
    <name evidence="5" type="ORF">F8568_023255</name>
</gene>
<dbReference type="Pfam" id="PF13193">
    <property type="entry name" value="AMP-binding_C"/>
    <property type="match status" value="1"/>
</dbReference>
<dbReference type="GO" id="GO:0006631">
    <property type="term" value="P:fatty acid metabolic process"/>
    <property type="evidence" value="ECO:0007669"/>
    <property type="project" value="TreeGrafter"/>
</dbReference>
<dbReference type="InterPro" id="IPR025110">
    <property type="entry name" value="AMP-bd_C"/>
</dbReference>
<evidence type="ECO:0000313" key="6">
    <source>
        <dbReference type="Proteomes" id="UP000462055"/>
    </source>
</evidence>
<dbReference type="Gene3D" id="3.30.300.30">
    <property type="match status" value="1"/>
</dbReference>
<keyword evidence="6" id="KW-1185">Reference proteome</keyword>
<name>A0A6I4MHU0_9ACTN</name>
<dbReference type="Gene3D" id="3.40.50.12780">
    <property type="entry name" value="N-terminal domain of ligase-like"/>
    <property type="match status" value="1"/>
</dbReference>
<dbReference type="PANTHER" id="PTHR43201:SF5">
    <property type="entry name" value="MEDIUM-CHAIN ACYL-COA LIGASE ACSF2, MITOCHONDRIAL"/>
    <property type="match status" value="1"/>
</dbReference>
<evidence type="ECO:0000256" key="2">
    <source>
        <dbReference type="ARBA" id="ARBA00022598"/>
    </source>
</evidence>
<feature type="domain" description="AMP-dependent synthetase/ligase" evidence="3">
    <location>
        <begin position="7"/>
        <end position="363"/>
    </location>
</feature>
<dbReference type="AlphaFoldDB" id="A0A6I4MHU0"/>
<evidence type="ECO:0000259" key="3">
    <source>
        <dbReference type="Pfam" id="PF00501"/>
    </source>
</evidence>
<keyword evidence="2" id="KW-0436">Ligase</keyword>
<dbReference type="Pfam" id="PF00501">
    <property type="entry name" value="AMP-binding"/>
    <property type="match status" value="1"/>
</dbReference>
<dbReference type="Proteomes" id="UP000462055">
    <property type="component" value="Unassembled WGS sequence"/>
</dbReference>
<dbReference type="InterPro" id="IPR000873">
    <property type="entry name" value="AMP-dep_synth/lig_dom"/>
</dbReference>
<dbReference type="PANTHER" id="PTHR43201">
    <property type="entry name" value="ACYL-COA SYNTHETASE"/>
    <property type="match status" value="1"/>
</dbReference>
<comment type="caution">
    <text evidence="5">The sequence shown here is derived from an EMBL/GenBank/DDBJ whole genome shotgun (WGS) entry which is preliminary data.</text>
</comment>
<comment type="similarity">
    <text evidence="1">Belongs to the ATP-dependent AMP-binding enzyme family.</text>
</comment>
<organism evidence="5 6">
    <name type="scientific">Actinomadura physcomitrii</name>
    <dbReference type="NCBI Taxonomy" id="2650748"/>
    <lineage>
        <taxon>Bacteria</taxon>
        <taxon>Bacillati</taxon>
        <taxon>Actinomycetota</taxon>
        <taxon>Actinomycetes</taxon>
        <taxon>Streptosporangiales</taxon>
        <taxon>Thermomonosporaceae</taxon>
        <taxon>Actinomadura</taxon>
    </lineage>
</organism>